<reference evidence="1 2" key="1">
    <citation type="submission" date="2021-11" db="EMBL/GenBank/DDBJ databases">
        <title>Draft genome sequence of Paenibacillus profundus YoMME, a new Gram-positive bacteria with exoelectrogenic properties.</title>
        <authorList>
            <person name="Hubenova Y."/>
            <person name="Hubenova E."/>
            <person name="Manasiev Y."/>
            <person name="Peykov S."/>
            <person name="Mitov M."/>
        </authorList>
    </citation>
    <scope>NUCLEOTIDE SEQUENCE [LARGE SCALE GENOMIC DNA]</scope>
    <source>
        <strain evidence="1 2">YoMME</strain>
    </source>
</reference>
<sequence length="745" mass="84318">MSIIGDVKQICDRLENGGWKDLFLKHGMDISSPDLRGELLRELPNIDRTIPGFEDFAFEGIRGIEPGIPARSLFYHALASSNVVDGLTIFPTLADLETVENLVFGIQPPSLNEIRLRGQNHSLALVVFAAEYRPASETVHEKHADMCFSRTGVARIGTLKAKYDDSIRGFLPFVDEEPHSIRVLPARYSLYIAAERKGEASTFGPMRFQPEDSEHTFWVPIHKLFDGTECIRDYDLNVDFKAHHVNEKLRRIHLELGKRYNTGWSAPEINEPPFIFHEDIADWSHEPAYGKGMLVPAVHAALVEEAKYKGNTLTFIVPQGHEKFSTSLEISPENGRWRQAPEYVHIRHRLEQDGTITNLNDKHDLAQIIDEGGYRAVHYIDYTADGCIEAACPELAFEFPRSEAAYSLVTAPDFFPSCEQGELTKWWIQSVPNELQDELWETPPYPLSDQRIAANLEFKTPDRQGGRTIFSKDDKTMTAIVSLFYNSPVQRSTHLSDSKTTRHSYLPDAASGIFAPGWDVSRDRANDGTEFLSSYGLGSPFPEDSKLCAALSTFWPAVSPDAARTFEPFWPTVSPLTDEEIGQKGNLPWDGVPGPKQIPESKLVDYHSLAYSDYVDHALDNKFTMALTGRIDASEYKARVLSMAYAYRALDITNTEKRLWSVLSFQKVASNDEELQTAIEQSRHHLGGTIYRFVIYRRGSDNIAHPDDFRKIRIEMQEEATLFVNGIDVLLKRNNGNWTHVRPHE</sequence>
<name>A0ABS8YK68_9BACL</name>
<protein>
    <submittedName>
        <fullName evidence="1">Uncharacterized protein</fullName>
    </submittedName>
</protein>
<accession>A0ABS8YK68</accession>
<dbReference type="EMBL" id="JAJNBZ010000026">
    <property type="protein sequence ID" value="MCE5172273.1"/>
    <property type="molecule type" value="Genomic_DNA"/>
</dbReference>
<dbReference type="Proteomes" id="UP001199916">
    <property type="component" value="Unassembled WGS sequence"/>
</dbReference>
<comment type="caution">
    <text evidence="1">The sequence shown here is derived from an EMBL/GenBank/DDBJ whole genome shotgun (WGS) entry which is preliminary data.</text>
</comment>
<keyword evidence="2" id="KW-1185">Reference proteome</keyword>
<organism evidence="1 2">
    <name type="scientific">Paenibacillus profundus</name>
    <dbReference type="NCBI Taxonomy" id="1173085"/>
    <lineage>
        <taxon>Bacteria</taxon>
        <taxon>Bacillati</taxon>
        <taxon>Bacillota</taxon>
        <taxon>Bacilli</taxon>
        <taxon>Bacillales</taxon>
        <taxon>Paenibacillaceae</taxon>
        <taxon>Paenibacillus</taxon>
    </lineage>
</organism>
<evidence type="ECO:0000313" key="1">
    <source>
        <dbReference type="EMBL" id="MCE5172273.1"/>
    </source>
</evidence>
<evidence type="ECO:0000313" key="2">
    <source>
        <dbReference type="Proteomes" id="UP001199916"/>
    </source>
</evidence>
<proteinExistence type="predicted"/>
<dbReference type="RefSeq" id="WP_233698500.1">
    <property type="nucleotide sequence ID" value="NZ_JAJNBZ010000026.1"/>
</dbReference>
<gene>
    <name evidence="1" type="ORF">LQV63_23625</name>
</gene>